<dbReference type="InterPro" id="IPR051970">
    <property type="entry name" value="TEL2_Regulation"/>
</dbReference>
<dbReference type="Pfam" id="PF10193">
    <property type="entry name" value="Telomere_reg-2"/>
    <property type="match status" value="1"/>
</dbReference>
<feature type="domain" description="Telomere length regulation protein conserved" evidence="3">
    <location>
        <begin position="683"/>
        <end position="793"/>
    </location>
</feature>
<dbReference type="Proteomes" id="UP000245771">
    <property type="component" value="Unassembled WGS sequence"/>
</dbReference>
<feature type="compositionally biased region" description="Acidic residues" evidence="2">
    <location>
        <begin position="602"/>
        <end position="616"/>
    </location>
</feature>
<comment type="similarity">
    <text evidence="1">Belongs to the TEL2 family.</text>
</comment>
<dbReference type="PANTHER" id="PTHR15830:SF10">
    <property type="entry name" value="TELOMERE LENGTH REGULATION PROTEIN TEL2 HOMOLOG"/>
    <property type="match status" value="1"/>
</dbReference>
<feature type="compositionally biased region" description="Polar residues" evidence="2">
    <location>
        <begin position="617"/>
        <end position="627"/>
    </location>
</feature>
<feature type="region of interest" description="Disordered" evidence="2">
    <location>
        <begin position="569"/>
        <end position="675"/>
    </location>
</feature>
<evidence type="ECO:0000313" key="4">
    <source>
        <dbReference type="EMBL" id="PWN34170.1"/>
    </source>
</evidence>
<accession>A0A316V9J7</accession>
<dbReference type="OrthoDB" id="10254187at2759"/>
<dbReference type="GO" id="GO:0051879">
    <property type="term" value="F:Hsp90 protein binding"/>
    <property type="evidence" value="ECO:0007669"/>
    <property type="project" value="TreeGrafter"/>
</dbReference>
<dbReference type="EMBL" id="KZ819604">
    <property type="protein sequence ID" value="PWN34170.1"/>
    <property type="molecule type" value="Genomic_DNA"/>
</dbReference>
<dbReference type="GeneID" id="37019641"/>
<feature type="compositionally biased region" description="Basic and acidic residues" evidence="2">
    <location>
        <begin position="653"/>
        <end position="667"/>
    </location>
</feature>
<dbReference type="GO" id="GO:0042162">
    <property type="term" value="F:telomeric DNA binding"/>
    <property type="evidence" value="ECO:0007669"/>
    <property type="project" value="TreeGrafter"/>
</dbReference>
<dbReference type="RefSeq" id="XP_025354472.1">
    <property type="nucleotide sequence ID" value="XM_025497860.1"/>
</dbReference>
<feature type="compositionally biased region" description="Polar residues" evidence="2">
    <location>
        <begin position="574"/>
        <end position="583"/>
    </location>
</feature>
<name>A0A316V9J7_9BASI</name>
<protein>
    <recommendedName>
        <fullName evidence="3">Telomere length regulation protein conserved domain-containing protein</fullName>
    </recommendedName>
</protein>
<dbReference type="STRING" id="1280837.A0A316V9J7"/>
<evidence type="ECO:0000313" key="5">
    <source>
        <dbReference type="Proteomes" id="UP000245771"/>
    </source>
</evidence>
<dbReference type="InParanoid" id="A0A316V9J7"/>
<evidence type="ECO:0000256" key="2">
    <source>
        <dbReference type="SAM" id="MobiDB-lite"/>
    </source>
</evidence>
<proteinExistence type="inferred from homology"/>
<dbReference type="GO" id="GO:0051083">
    <property type="term" value="P:'de novo' cotranslational protein folding"/>
    <property type="evidence" value="ECO:0007669"/>
    <property type="project" value="TreeGrafter"/>
</dbReference>
<evidence type="ECO:0000256" key="1">
    <source>
        <dbReference type="ARBA" id="ARBA00006133"/>
    </source>
</evidence>
<gene>
    <name evidence="4" type="ORF">FA14DRAFT_156833</name>
</gene>
<sequence length="1016" mass="113250">MNDVGIAEHDQRSVWRTQWQQLRGKLDRPIEDEDALLDLLFAPFDVLGLAIYNADDEQSHIIQTHSQWKRLNLGENLPEEAKRNFRWIEDMQSKFLREIIPDWHTVLERRGLLEIVLQQWFSPMSINREDRATIGAIQLCALDTVSVALSDRLPDANGQRRQRPETWNILQKILLSLVDRLSLLSIAHACQDLVSSNKRQLQWTSSIRQLLSLPDRIANAYEGKFPDTLSLPRIRSKVGDEVGMMVQGDVDRLLVSDVISKLLRAGWFQDVQGWEDRSYSVWPAILRRISNRVETGEIRKWPLIVGSMQENDQNALLISLVNALDRVLKKNGKASFINGSELVRPGAEGKEFLSASTWESALIVANVIEIFLPIDQDDGEAKVDVGCLSCLFPNSSSFPTWSPLTARILIHILLKYDTNFQYGESLLLQLVKAWSQQSKVASLDEEVFLSTLMLLLIHVAPSDSEAVKRLSTSPDFINGVTQHLKHLSPSAQRLGMLLAETVSERAGKGINFGKSVWEGKGKGREEARVLRSLALGFKGRQMDVKLGKENMLSSLHLKTITEQAQVQLFKPRAKTTSGPTTRTLPARKPAPTRKPIIQLLDGDSDGEEDFQPESETNDIPSLTNINGSRKLISSISDDEKSSSSESDTSSDEDGPRNDQEGATEEGKAFGMAAPTSKKQLRPPIYIGELAPLLRENERDSVRMGMKYCEDLIRRKAGWGGEVEENAIDLALALLSIHNNFRISQFEQRRIGALTALVVASPTRIGPCLAEQYFDHQYAMAQRIAMLNALAFGAAELATGTKTNARIGNDRKDQQKPALTANKLAEQFSQLAMQRAREEGKERMPEIRNEEALLVSGTHSKTKTQGPRIVEVQKHQGSYTSVANTCFIFPLVNRLWNHIQNSSALAGRSASRYSGSGSRIIDSPFMMGSLIDTIAVLCNYAQNEPRFRQDVIPEVVQLVLTITRSHLSSLAQNATIDDDEEDDGGSRSTILGASASLVLVLLDAAWQLDFVLGICNL</sequence>
<dbReference type="AlphaFoldDB" id="A0A316V9J7"/>
<dbReference type="Gene3D" id="1.25.40.720">
    <property type="entry name" value="Telomere length regulation protein 2, C-terminal domain"/>
    <property type="match status" value="1"/>
</dbReference>
<keyword evidence="5" id="KW-1185">Reference proteome</keyword>
<dbReference type="GO" id="GO:0005829">
    <property type="term" value="C:cytosol"/>
    <property type="evidence" value="ECO:0007669"/>
    <property type="project" value="TreeGrafter"/>
</dbReference>
<dbReference type="InterPro" id="IPR038528">
    <property type="entry name" value="TEL2_C_sf"/>
</dbReference>
<dbReference type="InterPro" id="IPR019337">
    <property type="entry name" value="Telomere_length_regulation_dom"/>
</dbReference>
<evidence type="ECO:0000259" key="3">
    <source>
        <dbReference type="Pfam" id="PF10193"/>
    </source>
</evidence>
<dbReference type="PANTHER" id="PTHR15830">
    <property type="entry name" value="TELOMERE LENGTH REGULATION PROTEIN TEL2 FAMILY MEMBER"/>
    <property type="match status" value="1"/>
</dbReference>
<reference evidence="4 5" key="1">
    <citation type="journal article" date="2018" name="Mol. Biol. Evol.">
        <title>Broad Genomic Sampling Reveals a Smut Pathogenic Ancestry of the Fungal Clade Ustilaginomycotina.</title>
        <authorList>
            <person name="Kijpornyongpan T."/>
            <person name="Mondo S.J."/>
            <person name="Barry K."/>
            <person name="Sandor L."/>
            <person name="Lee J."/>
            <person name="Lipzen A."/>
            <person name="Pangilinan J."/>
            <person name="LaButti K."/>
            <person name="Hainaut M."/>
            <person name="Henrissat B."/>
            <person name="Grigoriev I.V."/>
            <person name="Spatafora J.W."/>
            <person name="Aime M.C."/>
        </authorList>
    </citation>
    <scope>NUCLEOTIDE SEQUENCE [LARGE SCALE GENOMIC DNA]</scope>
    <source>
        <strain evidence="4 5">MCA 3882</strain>
    </source>
</reference>
<organism evidence="4 5">
    <name type="scientific">Meira miltonrushii</name>
    <dbReference type="NCBI Taxonomy" id="1280837"/>
    <lineage>
        <taxon>Eukaryota</taxon>
        <taxon>Fungi</taxon>
        <taxon>Dikarya</taxon>
        <taxon>Basidiomycota</taxon>
        <taxon>Ustilaginomycotina</taxon>
        <taxon>Exobasidiomycetes</taxon>
        <taxon>Exobasidiales</taxon>
        <taxon>Brachybasidiaceae</taxon>
        <taxon>Meira</taxon>
    </lineage>
</organism>